<organism evidence="1 2">
    <name type="scientific">Cronartium quercuum f. sp. fusiforme G11</name>
    <dbReference type="NCBI Taxonomy" id="708437"/>
    <lineage>
        <taxon>Eukaryota</taxon>
        <taxon>Fungi</taxon>
        <taxon>Dikarya</taxon>
        <taxon>Basidiomycota</taxon>
        <taxon>Pucciniomycotina</taxon>
        <taxon>Pucciniomycetes</taxon>
        <taxon>Pucciniales</taxon>
        <taxon>Coleosporiaceae</taxon>
        <taxon>Cronartium</taxon>
    </lineage>
</organism>
<dbReference type="PANTHER" id="PTHR37574:SF1">
    <property type="entry name" value="LIPASE B"/>
    <property type="match status" value="1"/>
</dbReference>
<dbReference type="Gene3D" id="3.40.50.1820">
    <property type="entry name" value="alpha/beta hydrolase"/>
    <property type="match status" value="1"/>
</dbReference>
<dbReference type="InterPro" id="IPR002918">
    <property type="entry name" value="Lipase_EstA/Esterase_EstB"/>
</dbReference>
<comment type="caution">
    <text evidence="1">The sequence shown here is derived from an EMBL/GenBank/DDBJ whole genome shotgun (WGS) entry which is preliminary data.</text>
</comment>
<dbReference type="InterPro" id="IPR029058">
    <property type="entry name" value="AB_hydrolase_fold"/>
</dbReference>
<dbReference type="Proteomes" id="UP000886653">
    <property type="component" value="Unassembled WGS sequence"/>
</dbReference>
<dbReference type="Pfam" id="PF01674">
    <property type="entry name" value="Lipase_2"/>
    <property type="match status" value="1"/>
</dbReference>
<accession>A0A9P6NVF2</accession>
<evidence type="ECO:0008006" key="3">
    <source>
        <dbReference type="Google" id="ProtNLM"/>
    </source>
</evidence>
<evidence type="ECO:0000313" key="2">
    <source>
        <dbReference type="Proteomes" id="UP000886653"/>
    </source>
</evidence>
<dbReference type="InterPro" id="IPR053228">
    <property type="entry name" value="Stereospecific_Lipase"/>
</dbReference>
<dbReference type="AlphaFoldDB" id="A0A9P6NVF2"/>
<proteinExistence type="predicted"/>
<dbReference type="SUPFAM" id="SSF53474">
    <property type="entry name" value="alpha/beta-Hydrolases"/>
    <property type="match status" value="1"/>
</dbReference>
<dbReference type="PANTHER" id="PTHR37574">
    <property type="entry name" value="LIPASE B"/>
    <property type="match status" value="1"/>
</dbReference>
<dbReference type="OrthoDB" id="4605274at2759"/>
<dbReference type="GO" id="GO:0016042">
    <property type="term" value="P:lipid catabolic process"/>
    <property type="evidence" value="ECO:0007669"/>
    <property type="project" value="InterPro"/>
</dbReference>
<keyword evidence="2" id="KW-1185">Reference proteome</keyword>
<reference evidence="1" key="1">
    <citation type="submission" date="2013-11" db="EMBL/GenBank/DDBJ databases">
        <title>Genome sequence of the fusiform rust pathogen reveals effectors for host alternation and coevolution with pine.</title>
        <authorList>
            <consortium name="DOE Joint Genome Institute"/>
            <person name="Smith K."/>
            <person name="Pendleton A."/>
            <person name="Kubisiak T."/>
            <person name="Anderson C."/>
            <person name="Salamov A."/>
            <person name="Aerts A."/>
            <person name="Riley R."/>
            <person name="Clum A."/>
            <person name="Lindquist E."/>
            <person name="Ence D."/>
            <person name="Campbell M."/>
            <person name="Kronenberg Z."/>
            <person name="Feau N."/>
            <person name="Dhillon B."/>
            <person name="Hamelin R."/>
            <person name="Burleigh J."/>
            <person name="Smith J."/>
            <person name="Yandell M."/>
            <person name="Nelson C."/>
            <person name="Grigoriev I."/>
            <person name="Davis J."/>
        </authorList>
    </citation>
    <scope>NUCLEOTIDE SEQUENCE</scope>
    <source>
        <strain evidence="1">G11</strain>
    </source>
</reference>
<dbReference type="GO" id="GO:0016787">
    <property type="term" value="F:hydrolase activity"/>
    <property type="evidence" value="ECO:0007669"/>
    <property type="project" value="InterPro"/>
</dbReference>
<evidence type="ECO:0000313" key="1">
    <source>
        <dbReference type="EMBL" id="KAG0151112.1"/>
    </source>
</evidence>
<sequence>MFKIMCGHYQTPYNVQLSNLGVGYDICWADLPHRSVLDVQLSAEYVAYIIGYLAKRSVATDNKIQVIGHSQGGGNDIQWALTFWPSIQKHVTNYVALSGPFKGISPHICKRLSFLGGCIPVVVQLSANSNYIAAQNSIVDGNSGAKALVPTTSIYTRYDEVIQNQAYDESASSYLPGAKVLALQNSSLCGKRHISNHAEMTFDPAAFNLAADAIQHPRSSSLENFDRSTCGHQGMFRAPFILNHWGCVHGSI</sequence>
<dbReference type="EMBL" id="MU167215">
    <property type="protein sequence ID" value="KAG0151112.1"/>
    <property type="molecule type" value="Genomic_DNA"/>
</dbReference>
<gene>
    <name evidence="1" type="ORF">CROQUDRAFT_601883</name>
</gene>
<name>A0A9P6NVF2_9BASI</name>
<protein>
    <recommendedName>
        <fullName evidence="3">Triacylglycerol lipase</fullName>
    </recommendedName>
</protein>